<feature type="region of interest" description="Disordered" evidence="1">
    <location>
        <begin position="95"/>
        <end position="125"/>
    </location>
</feature>
<protein>
    <submittedName>
        <fullName evidence="2">Uncharacterized protein</fullName>
    </submittedName>
</protein>
<evidence type="ECO:0000256" key="1">
    <source>
        <dbReference type="SAM" id="MobiDB-lite"/>
    </source>
</evidence>
<organism evidence="2 3">
    <name type="scientific">Vicia faba</name>
    <name type="common">Broad bean</name>
    <name type="synonym">Faba vulgaris</name>
    <dbReference type="NCBI Taxonomy" id="3906"/>
    <lineage>
        <taxon>Eukaryota</taxon>
        <taxon>Viridiplantae</taxon>
        <taxon>Streptophyta</taxon>
        <taxon>Embryophyta</taxon>
        <taxon>Tracheophyta</taxon>
        <taxon>Spermatophyta</taxon>
        <taxon>Magnoliopsida</taxon>
        <taxon>eudicotyledons</taxon>
        <taxon>Gunneridae</taxon>
        <taxon>Pentapetalae</taxon>
        <taxon>rosids</taxon>
        <taxon>fabids</taxon>
        <taxon>Fabales</taxon>
        <taxon>Fabaceae</taxon>
        <taxon>Papilionoideae</taxon>
        <taxon>50 kb inversion clade</taxon>
        <taxon>NPAAA clade</taxon>
        <taxon>Hologalegina</taxon>
        <taxon>IRL clade</taxon>
        <taxon>Fabeae</taxon>
        <taxon>Vicia</taxon>
    </lineage>
</organism>
<accession>A0AAV0ZAP7</accession>
<sequence length="125" mass="14010">MDGRDLSVTVINDEFTCFFLENNTNDDSFPATDVEDSLSGESMGSLYLMYVSRSAISYSEGGASDVADTVREGSLEERYREKVLRREIVPRIEKQVGVDRTELNSPESRAGVHRRQPESPNPVCE</sequence>
<dbReference type="Proteomes" id="UP001157006">
    <property type="component" value="Chromosome 1S"/>
</dbReference>
<dbReference type="AlphaFoldDB" id="A0AAV0ZAP7"/>
<evidence type="ECO:0000313" key="3">
    <source>
        <dbReference type="Proteomes" id="UP001157006"/>
    </source>
</evidence>
<gene>
    <name evidence="2" type="ORF">VFH_I162440</name>
</gene>
<reference evidence="2 3" key="1">
    <citation type="submission" date="2023-01" db="EMBL/GenBank/DDBJ databases">
        <authorList>
            <person name="Kreplak J."/>
        </authorList>
    </citation>
    <scope>NUCLEOTIDE SEQUENCE [LARGE SCALE GENOMIC DNA]</scope>
</reference>
<name>A0AAV0ZAP7_VICFA</name>
<evidence type="ECO:0000313" key="2">
    <source>
        <dbReference type="EMBL" id="CAI8594862.1"/>
    </source>
</evidence>
<proteinExistence type="predicted"/>
<dbReference type="EMBL" id="OX451735">
    <property type="protein sequence ID" value="CAI8594862.1"/>
    <property type="molecule type" value="Genomic_DNA"/>
</dbReference>
<keyword evidence="3" id="KW-1185">Reference proteome</keyword>